<proteinExistence type="predicted"/>
<dbReference type="Proteomes" id="UP001057375">
    <property type="component" value="Unassembled WGS sequence"/>
</dbReference>
<evidence type="ECO:0000313" key="3">
    <source>
        <dbReference type="Proteomes" id="UP001057375"/>
    </source>
</evidence>
<sequence length="87" mass="9543">MWWPIYFFRACGNVFVGPSLSSSDQIPNLALLTDVHGSICSQCFGSGEGGFGSDHEEYLPDLAHRDRPPSLPAPVLSYSLRPDYAKP</sequence>
<accession>A0ABQ5KKT5</accession>
<feature type="compositionally biased region" description="Basic and acidic residues" evidence="1">
    <location>
        <begin position="55"/>
        <end position="68"/>
    </location>
</feature>
<organism evidence="2 3">
    <name type="scientific">Aduncisulcus paluster</name>
    <dbReference type="NCBI Taxonomy" id="2918883"/>
    <lineage>
        <taxon>Eukaryota</taxon>
        <taxon>Metamonada</taxon>
        <taxon>Carpediemonas-like organisms</taxon>
        <taxon>Aduncisulcus</taxon>
    </lineage>
</organism>
<feature type="region of interest" description="Disordered" evidence="1">
    <location>
        <begin position="55"/>
        <end position="87"/>
    </location>
</feature>
<keyword evidence="3" id="KW-1185">Reference proteome</keyword>
<protein>
    <submittedName>
        <fullName evidence="2">Uncharacterized protein</fullName>
    </submittedName>
</protein>
<comment type="caution">
    <text evidence="2">The sequence shown here is derived from an EMBL/GenBank/DDBJ whole genome shotgun (WGS) entry which is preliminary data.</text>
</comment>
<name>A0ABQ5KKT5_9EUKA</name>
<dbReference type="EMBL" id="BQXS01010144">
    <property type="protein sequence ID" value="GKT33117.1"/>
    <property type="molecule type" value="Genomic_DNA"/>
</dbReference>
<evidence type="ECO:0000256" key="1">
    <source>
        <dbReference type="SAM" id="MobiDB-lite"/>
    </source>
</evidence>
<reference evidence="2" key="1">
    <citation type="submission" date="2022-03" db="EMBL/GenBank/DDBJ databases">
        <title>Draft genome sequence of Aduncisulcus paluster, a free-living microaerophilic Fornicata.</title>
        <authorList>
            <person name="Yuyama I."/>
            <person name="Kume K."/>
            <person name="Tamura T."/>
            <person name="Inagaki Y."/>
            <person name="Hashimoto T."/>
        </authorList>
    </citation>
    <scope>NUCLEOTIDE SEQUENCE</scope>
    <source>
        <strain evidence="2">NY0171</strain>
    </source>
</reference>
<gene>
    <name evidence="2" type="ORF">ADUPG1_007122</name>
</gene>
<evidence type="ECO:0000313" key="2">
    <source>
        <dbReference type="EMBL" id="GKT33117.1"/>
    </source>
</evidence>